<name>A0A225US42_9STRA</name>
<dbReference type="Gene3D" id="3.40.220.10">
    <property type="entry name" value="Leucine Aminopeptidase, subunit E, domain 1"/>
    <property type="match status" value="1"/>
</dbReference>
<dbReference type="OrthoDB" id="128291at2759"/>
<protein>
    <submittedName>
        <fullName evidence="1">Avirulence (Avh) protein</fullName>
    </submittedName>
</protein>
<feature type="non-terminal residue" evidence="1">
    <location>
        <position position="402"/>
    </location>
</feature>
<dbReference type="InterPro" id="IPR043472">
    <property type="entry name" value="Macro_dom-like"/>
</dbReference>
<dbReference type="GO" id="GO:0043657">
    <property type="term" value="C:host cell"/>
    <property type="evidence" value="ECO:0007669"/>
    <property type="project" value="UniProtKB-SubCell"/>
</dbReference>
<evidence type="ECO:0000313" key="2">
    <source>
        <dbReference type="Proteomes" id="UP000198211"/>
    </source>
</evidence>
<evidence type="ECO:0000313" key="1">
    <source>
        <dbReference type="EMBL" id="OWY95751.1"/>
    </source>
</evidence>
<dbReference type="GO" id="GO:0005576">
    <property type="term" value="C:extracellular region"/>
    <property type="evidence" value="ECO:0007669"/>
    <property type="project" value="UniProtKB-SubCell"/>
</dbReference>
<comment type="caution">
    <text evidence="1">The sequence shown here is derived from an EMBL/GenBank/DDBJ whole genome shotgun (WGS) entry which is preliminary data.</text>
</comment>
<dbReference type="EMBL" id="NBNE01012539">
    <property type="protein sequence ID" value="OWY95751.1"/>
    <property type="molecule type" value="Genomic_DNA"/>
</dbReference>
<organism evidence="1 2">
    <name type="scientific">Phytophthora megakarya</name>
    <dbReference type="NCBI Taxonomy" id="4795"/>
    <lineage>
        <taxon>Eukaryota</taxon>
        <taxon>Sar</taxon>
        <taxon>Stramenopiles</taxon>
        <taxon>Oomycota</taxon>
        <taxon>Peronosporomycetes</taxon>
        <taxon>Peronosporales</taxon>
        <taxon>Peronosporaceae</taxon>
        <taxon>Phytophthora</taxon>
    </lineage>
</organism>
<reference evidence="2" key="1">
    <citation type="submission" date="2017-03" db="EMBL/GenBank/DDBJ databases">
        <title>Phytopthora megakarya and P. palmivora, two closely related causual agents of cacao black pod achieved similar genome size and gene model numbers by different mechanisms.</title>
        <authorList>
            <person name="Ali S."/>
            <person name="Shao J."/>
            <person name="Larry D.J."/>
            <person name="Kronmiller B."/>
            <person name="Shen D."/>
            <person name="Strem M.D."/>
            <person name="Melnick R.L."/>
            <person name="Guiltinan M.J."/>
            <person name="Tyler B.M."/>
            <person name="Meinhardt L.W."/>
            <person name="Bailey B.A."/>
        </authorList>
    </citation>
    <scope>NUCLEOTIDE SEQUENCE [LARGE SCALE GENOMIC DNA]</scope>
    <source>
        <strain evidence="2">zdho120</strain>
    </source>
</reference>
<gene>
    <name evidence="1" type="ORF">PHMEG_00034166</name>
</gene>
<proteinExistence type="predicted"/>
<keyword evidence="2" id="KW-1185">Reference proteome</keyword>
<sequence>MYSTLSKYFNDDGLFQMTGEAQYLEKTKAIAIKVEDDWLQAGIHSHKTPYQVLETLGLGQTTDKLLEKVVLDNSLVITWVKYTEHFNKMYPDEKMTMLETFTKAFSNIGVMKMLHTAKWEKRTKIFATNMESEQLKMWLSSGKTIDDVFNLLKLDKEVLVYRVLDEHLFRTWVSYINAYIMANPEKKAAVFFGLQSNFEDKPLNIILNEAKKYSSMENTATKIQTDKIPTYLANNKPPRDVFELLELKYMGSDILGSALFNTWMKYVEVFNKRNPNHQESWFDAVRSNLEYGGAQTIEKAMKNPNTVEVGKKLEKEWLNFWLIQHMNAVQQENLQCVVMASVSTGSLGVSPTEGGLVAMRAIKKFLVRNNWRGKLAIVCKEENVLQAFVAAKREALKEFNLL</sequence>
<dbReference type="Proteomes" id="UP000198211">
    <property type="component" value="Unassembled WGS sequence"/>
</dbReference>
<accession>A0A225US42</accession>
<dbReference type="AlphaFoldDB" id="A0A225US42"/>